<keyword evidence="3" id="KW-1185">Reference proteome</keyword>
<evidence type="ECO:0000256" key="1">
    <source>
        <dbReference type="SAM" id="MobiDB-lite"/>
    </source>
</evidence>
<reference evidence="2 3" key="1">
    <citation type="submission" date="2016-06" db="EMBL/GenBank/DDBJ databases">
        <title>Comparative genomics of the ectomycorrhizal sister species Rhizopogon vinicolor and Rhizopogon vesiculosus (Basidiomycota: Boletales) reveals a divergence of the mating type B locus.</title>
        <authorList>
            <consortium name="DOE Joint Genome Institute"/>
            <person name="Mujic A.B."/>
            <person name="Kuo A."/>
            <person name="Tritt A."/>
            <person name="Lipzen A."/>
            <person name="Chen C."/>
            <person name="Johnson J."/>
            <person name="Sharma A."/>
            <person name="Barry K."/>
            <person name="Grigoriev I.V."/>
            <person name="Spatafora J.W."/>
        </authorList>
    </citation>
    <scope>NUCLEOTIDE SEQUENCE [LARGE SCALE GENOMIC DNA]</scope>
    <source>
        <strain evidence="2 3">AM-OR11-026</strain>
    </source>
</reference>
<dbReference type="EMBL" id="KV449998">
    <property type="protein sequence ID" value="OAX30738.1"/>
    <property type="molecule type" value="Genomic_DNA"/>
</dbReference>
<feature type="region of interest" description="Disordered" evidence="1">
    <location>
        <begin position="1"/>
        <end position="20"/>
    </location>
</feature>
<evidence type="ECO:0000313" key="2">
    <source>
        <dbReference type="EMBL" id="OAX30738.1"/>
    </source>
</evidence>
<dbReference type="OrthoDB" id="2690753at2759"/>
<dbReference type="InParanoid" id="A0A1B7MDS9"/>
<gene>
    <name evidence="2" type="ORF">K503DRAFT_178499</name>
</gene>
<accession>A0A1B7MDS9</accession>
<organism evidence="2 3">
    <name type="scientific">Rhizopogon vinicolor AM-OR11-026</name>
    <dbReference type="NCBI Taxonomy" id="1314800"/>
    <lineage>
        <taxon>Eukaryota</taxon>
        <taxon>Fungi</taxon>
        <taxon>Dikarya</taxon>
        <taxon>Basidiomycota</taxon>
        <taxon>Agaricomycotina</taxon>
        <taxon>Agaricomycetes</taxon>
        <taxon>Agaricomycetidae</taxon>
        <taxon>Boletales</taxon>
        <taxon>Suillineae</taxon>
        <taxon>Rhizopogonaceae</taxon>
        <taxon>Rhizopogon</taxon>
    </lineage>
</organism>
<evidence type="ECO:0000313" key="3">
    <source>
        <dbReference type="Proteomes" id="UP000092154"/>
    </source>
</evidence>
<protein>
    <submittedName>
        <fullName evidence="2">Uncharacterized protein</fullName>
    </submittedName>
</protein>
<name>A0A1B7MDS9_9AGAM</name>
<dbReference type="Proteomes" id="UP000092154">
    <property type="component" value="Unassembled WGS sequence"/>
</dbReference>
<dbReference type="AlphaFoldDB" id="A0A1B7MDS9"/>
<feature type="compositionally biased region" description="Pro residues" evidence="1">
    <location>
        <begin position="1"/>
        <end position="10"/>
    </location>
</feature>
<sequence length="98" mass="10685">MPPRNAPTTPPKSSSAPTRLTKAATVHDKLLNSNGSYYAATPKLAYSAEFFVGGRQGNALIAKGRDTDEEFIIRGVFQIAHNDFYFTPDANFDSANVF</sequence>
<proteinExistence type="predicted"/>